<evidence type="ECO:0000256" key="5">
    <source>
        <dbReference type="SAM" id="Phobius"/>
    </source>
</evidence>
<reference evidence="6 7" key="1">
    <citation type="journal article" date="2015" name="Genome Biol. Evol.">
        <title>Phylogenomic analyses indicate that early fungi evolved digesting cell walls of algal ancestors of land plants.</title>
        <authorList>
            <person name="Chang Y."/>
            <person name="Wang S."/>
            <person name="Sekimoto S."/>
            <person name="Aerts A.L."/>
            <person name="Choi C."/>
            <person name="Clum A."/>
            <person name="LaButti K.M."/>
            <person name="Lindquist E.A."/>
            <person name="Yee Ngan C."/>
            <person name="Ohm R.A."/>
            <person name="Salamov A.A."/>
            <person name="Grigoriev I.V."/>
            <person name="Spatafora J.W."/>
            <person name="Berbee M.L."/>
        </authorList>
    </citation>
    <scope>NUCLEOTIDE SEQUENCE [LARGE SCALE GENOMIC DNA]</scope>
    <source>
        <strain evidence="6 7">NRRL 28638</strain>
    </source>
</reference>
<feature type="transmembrane region" description="Helical" evidence="5">
    <location>
        <begin position="245"/>
        <end position="268"/>
    </location>
</feature>
<feature type="transmembrane region" description="Helical" evidence="5">
    <location>
        <begin position="12"/>
        <end position="32"/>
    </location>
</feature>
<evidence type="ECO:0008006" key="8">
    <source>
        <dbReference type="Google" id="ProtNLM"/>
    </source>
</evidence>
<proteinExistence type="predicted"/>
<evidence type="ECO:0000313" key="6">
    <source>
        <dbReference type="EMBL" id="KXN73719.1"/>
    </source>
</evidence>
<feature type="transmembrane region" description="Helical" evidence="5">
    <location>
        <begin position="116"/>
        <end position="139"/>
    </location>
</feature>
<keyword evidence="4 5" id="KW-0472">Membrane</keyword>
<evidence type="ECO:0000256" key="2">
    <source>
        <dbReference type="ARBA" id="ARBA00022692"/>
    </source>
</evidence>
<dbReference type="AlphaFoldDB" id="A0A137PFD8"/>
<dbReference type="Gene3D" id="1.20.1070.10">
    <property type="entry name" value="Rhodopsin 7-helix transmembrane proteins"/>
    <property type="match status" value="1"/>
</dbReference>
<evidence type="ECO:0000256" key="3">
    <source>
        <dbReference type="ARBA" id="ARBA00022989"/>
    </source>
</evidence>
<dbReference type="PANTHER" id="PTHR23112">
    <property type="entry name" value="G PROTEIN-COUPLED RECEPTOR 157-RELATED"/>
    <property type="match status" value="1"/>
</dbReference>
<feature type="transmembrane region" description="Helical" evidence="5">
    <location>
        <begin position="159"/>
        <end position="182"/>
    </location>
</feature>
<gene>
    <name evidence="6" type="ORF">CONCODRAFT_3279</name>
</gene>
<evidence type="ECO:0000256" key="1">
    <source>
        <dbReference type="ARBA" id="ARBA00004141"/>
    </source>
</evidence>
<dbReference type="GO" id="GO:0005886">
    <property type="term" value="C:plasma membrane"/>
    <property type="evidence" value="ECO:0007669"/>
    <property type="project" value="TreeGrafter"/>
</dbReference>
<organism evidence="6 7">
    <name type="scientific">Conidiobolus coronatus (strain ATCC 28846 / CBS 209.66 / NRRL 28638)</name>
    <name type="common">Delacroixia coronata</name>
    <dbReference type="NCBI Taxonomy" id="796925"/>
    <lineage>
        <taxon>Eukaryota</taxon>
        <taxon>Fungi</taxon>
        <taxon>Fungi incertae sedis</taxon>
        <taxon>Zoopagomycota</taxon>
        <taxon>Entomophthoromycotina</taxon>
        <taxon>Entomophthoromycetes</taxon>
        <taxon>Entomophthorales</taxon>
        <taxon>Ancylistaceae</taxon>
        <taxon>Conidiobolus</taxon>
    </lineage>
</organism>
<evidence type="ECO:0000256" key="4">
    <source>
        <dbReference type="ARBA" id="ARBA00023136"/>
    </source>
</evidence>
<protein>
    <recommendedName>
        <fullName evidence="8">G-protein coupled receptors family 1 profile domain-containing protein</fullName>
    </recommendedName>
</protein>
<dbReference type="PANTHER" id="PTHR23112:SF0">
    <property type="entry name" value="TRANSMEMBRANE PROTEIN 116"/>
    <property type="match status" value="1"/>
</dbReference>
<dbReference type="EMBL" id="KQ964432">
    <property type="protein sequence ID" value="KXN73719.1"/>
    <property type="molecule type" value="Genomic_DNA"/>
</dbReference>
<accession>A0A137PFD8</accession>
<feature type="transmembrane region" description="Helical" evidence="5">
    <location>
        <begin position="44"/>
        <end position="64"/>
    </location>
</feature>
<comment type="subcellular location">
    <subcellularLocation>
        <location evidence="1">Membrane</location>
        <topology evidence="1">Multi-pass membrane protein</topology>
    </subcellularLocation>
</comment>
<keyword evidence="7" id="KW-1185">Reference proteome</keyword>
<dbReference type="GO" id="GO:0007189">
    <property type="term" value="P:adenylate cyclase-activating G protein-coupled receptor signaling pathway"/>
    <property type="evidence" value="ECO:0007669"/>
    <property type="project" value="TreeGrafter"/>
</dbReference>
<name>A0A137PFD8_CONC2</name>
<dbReference type="OrthoDB" id="2282627at2759"/>
<keyword evidence="2 5" id="KW-0812">Transmembrane</keyword>
<evidence type="ECO:0000313" key="7">
    <source>
        <dbReference type="Proteomes" id="UP000070444"/>
    </source>
</evidence>
<keyword evidence="3 5" id="KW-1133">Transmembrane helix</keyword>
<feature type="transmembrane region" description="Helical" evidence="5">
    <location>
        <begin position="84"/>
        <end position="104"/>
    </location>
</feature>
<dbReference type="Proteomes" id="UP000070444">
    <property type="component" value="Unassembled WGS sequence"/>
</dbReference>
<feature type="transmembrane region" description="Helical" evidence="5">
    <location>
        <begin position="220"/>
        <end position="239"/>
    </location>
</feature>
<dbReference type="GO" id="GO:0004930">
    <property type="term" value="F:G protein-coupled receptor activity"/>
    <property type="evidence" value="ECO:0007669"/>
    <property type="project" value="TreeGrafter"/>
</dbReference>
<sequence length="316" mass="35222">MNITTRIGVILHPIGIFCSVLVLLSIIFLTVINRELANRITVRLIAAIAFADLLSHTAELYAAWSGGLSLHSNLCHVVNGIRLFGRTFYAFTNLAICFHLYRSLVLLKKSTWKSEIYTWVATIIMVTIFTAIYGFLGAYTGVKRKVGCNPGADDKVLNGVFYFLAGTVDLITIIVGLFITIVGHRSLNKWINTYAEARSNQGMDQVQFKRDRKKMAERSFLYPLSTCITLPAEAIFLFLNAFGIYIFELSIVMAATIGISGFLTCLAFSADPAAHKSFTSAYYQIKTKWLHSHPVKDDSSEKTVNIPLAMKKLPNK</sequence>